<comment type="caution">
    <text evidence="4">The sequence shown here is derived from an EMBL/GenBank/DDBJ whole genome shotgun (WGS) entry which is preliminary data.</text>
</comment>
<reference evidence="4 5" key="1">
    <citation type="journal article" date="2021" name="Elife">
        <title>Chloroplast acquisition without the gene transfer in kleptoplastic sea slugs, Plakobranchus ocellatus.</title>
        <authorList>
            <person name="Maeda T."/>
            <person name="Takahashi S."/>
            <person name="Yoshida T."/>
            <person name="Shimamura S."/>
            <person name="Takaki Y."/>
            <person name="Nagai Y."/>
            <person name="Toyoda A."/>
            <person name="Suzuki Y."/>
            <person name="Arimoto A."/>
            <person name="Ishii H."/>
            <person name="Satoh N."/>
            <person name="Nishiyama T."/>
            <person name="Hasebe M."/>
            <person name="Maruyama T."/>
            <person name="Minagawa J."/>
            <person name="Obokata J."/>
            <person name="Shigenobu S."/>
        </authorList>
    </citation>
    <scope>NUCLEOTIDE SEQUENCE [LARGE SCALE GENOMIC DNA]</scope>
</reference>
<name>A0AAV3Y8Y8_9GAST</name>
<keyword evidence="5" id="KW-1185">Reference proteome</keyword>
<dbReference type="InterPro" id="IPR000082">
    <property type="entry name" value="SEA_dom"/>
</dbReference>
<dbReference type="EMBL" id="BLXT01000624">
    <property type="protein sequence ID" value="GFN78941.1"/>
    <property type="molecule type" value="Genomic_DNA"/>
</dbReference>
<organism evidence="4 5">
    <name type="scientific">Plakobranchus ocellatus</name>
    <dbReference type="NCBI Taxonomy" id="259542"/>
    <lineage>
        <taxon>Eukaryota</taxon>
        <taxon>Metazoa</taxon>
        <taxon>Spiralia</taxon>
        <taxon>Lophotrochozoa</taxon>
        <taxon>Mollusca</taxon>
        <taxon>Gastropoda</taxon>
        <taxon>Heterobranchia</taxon>
        <taxon>Euthyneura</taxon>
        <taxon>Panpulmonata</taxon>
        <taxon>Sacoglossa</taxon>
        <taxon>Placobranchoidea</taxon>
        <taxon>Plakobranchidae</taxon>
        <taxon>Plakobranchus</taxon>
    </lineage>
</organism>
<evidence type="ECO:0000256" key="2">
    <source>
        <dbReference type="SAM" id="Phobius"/>
    </source>
</evidence>
<keyword evidence="2" id="KW-0812">Transmembrane</keyword>
<evidence type="ECO:0000259" key="3">
    <source>
        <dbReference type="PROSITE" id="PS50024"/>
    </source>
</evidence>
<dbReference type="AlphaFoldDB" id="A0AAV3Y8Y8"/>
<keyword evidence="2" id="KW-1133">Transmembrane helix</keyword>
<proteinExistence type="predicted"/>
<dbReference type="Proteomes" id="UP000735302">
    <property type="component" value="Unassembled WGS sequence"/>
</dbReference>
<feature type="domain" description="SEA" evidence="3">
    <location>
        <begin position="66"/>
        <end position="180"/>
    </location>
</feature>
<dbReference type="PROSITE" id="PS50024">
    <property type="entry name" value="SEA"/>
    <property type="match status" value="1"/>
</dbReference>
<gene>
    <name evidence="4" type="ORF">PoB_000544700</name>
</gene>
<feature type="compositionally biased region" description="Low complexity" evidence="1">
    <location>
        <begin position="25"/>
        <end position="62"/>
    </location>
</feature>
<feature type="compositionally biased region" description="Polar residues" evidence="1">
    <location>
        <begin position="1"/>
        <end position="24"/>
    </location>
</feature>
<evidence type="ECO:0000313" key="5">
    <source>
        <dbReference type="Proteomes" id="UP000735302"/>
    </source>
</evidence>
<feature type="transmembrane region" description="Helical" evidence="2">
    <location>
        <begin position="192"/>
        <end position="216"/>
    </location>
</feature>
<protein>
    <recommendedName>
        <fullName evidence="3">SEA domain-containing protein</fullName>
    </recommendedName>
</protein>
<evidence type="ECO:0000313" key="4">
    <source>
        <dbReference type="EMBL" id="GFN78941.1"/>
    </source>
</evidence>
<dbReference type="Pfam" id="PF01390">
    <property type="entry name" value="SEA"/>
    <property type="match status" value="1"/>
</dbReference>
<accession>A0AAV3Y8Y8</accession>
<keyword evidence="2" id="KW-0472">Membrane</keyword>
<sequence length="386" mass="41965">MSSMSTEQVTANSTEAPMSSMSTPTAAVSDSTQSSTAQSESPTTQSSTAQSESPTTQSSTEATTVAVLTIRGKVVIVDGYTWSDVLLDMTNTETRDLKDYMEDTVLRLVYSNLNGYQNVVVVQFSQGSVEVIYDIIFDKSSTVTPDELTDTMKSYLSQNNNKLGTYTVDADSVEHSEVKADDDDDDDDDLEAWMIAVIVCGGVLVLFIICIIICVCSRKSTPNQRYVLDEEAEEMRYKRSWTTGSHDNGSSSSRSQSEFAAYENIGHDGPKQPMSEAAIEEIPMPLAESAQPVNGRNTGGGAYESIGKKPEEEHAYSKVGEGYVNPAFADPECKTNGYDLPISNGNGKVPQTGIPGVVTSKKEIVYQNGGTWTFYDIDADAWETRL</sequence>
<feature type="region of interest" description="Disordered" evidence="1">
    <location>
        <begin position="1"/>
        <end position="62"/>
    </location>
</feature>
<evidence type="ECO:0000256" key="1">
    <source>
        <dbReference type="SAM" id="MobiDB-lite"/>
    </source>
</evidence>